<name>A0ABQ9WTP0_9EUKA</name>
<gene>
    <name evidence="2" type="ORF">BLNAU_22207</name>
</gene>
<feature type="region of interest" description="Disordered" evidence="1">
    <location>
        <begin position="472"/>
        <end position="506"/>
    </location>
</feature>
<evidence type="ECO:0000256" key="1">
    <source>
        <dbReference type="SAM" id="MobiDB-lite"/>
    </source>
</evidence>
<sequence length="619" mass="69562">MRRTTYHFIAAPEGLLTSLWNLVSRNKWQIKHKYIQRRRKKTQLDADQKPHRVSIDGICHGPPNGAFTGLVQHCPLLLFPFTSSTLSHSTLFSTNASTTHFCLSSLILHLRLLIASSVFDVEPSCVLAVISSDHPTLGSLHAVFEANKSYPNSIDQRNLPSSLESKNQQFGKAMNMKLNRMMLLKSQLVEGALKLFDQSLVEEMNTLSVFFIRRITASFSSSHAKLHCELVAFRLSYDLNTLAPSDAFTPLSVFSHLLPSDQPCPLCERIQPEFDTDRFKTENKLSGAEWAKDENEDIEKERAESVRSHPLVVWERVILNIESKECLFLPSTITRDVNLESSFSFSSDDDNFSMLDDDDAVSDSDQDDSDDRKDGEGNVRKFALHLTLLHFFVFIHIHLLLPIQSHLLYSFLTPLISPLLLSLPLTAKNPRQIVPSACSSAKLNRQMGSTPGSGQKTIDLSRLGQSTFVVTDEVEEEETSEHLTSGDDSDDLSSRSSASSNASSNWSILSTHEANPDEPQLPTTVDFDSFEQIGEQHPNLTNGSLRGTQWGECRDDWRSDDILSLFSFFPLSGVHNSVDVFTNSILPRQTMSQLLQLLFFDQEQPAPLPLSLDFHRDHN</sequence>
<dbReference type="Proteomes" id="UP001281761">
    <property type="component" value="Unassembled WGS sequence"/>
</dbReference>
<dbReference type="EMBL" id="JARBJD010000377">
    <property type="protein sequence ID" value="KAK2942878.1"/>
    <property type="molecule type" value="Genomic_DNA"/>
</dbReference>
<comment type="caution">
    <text evidence="2">The sequence shown here is derived from an EMBL/GenBank/DDBJ whole genome shotgun (WGS) entry which is preliminary data.</text>
</comment>
<evidence type="ECO:0000313" key="3">
    <source>
        <dbReference type="Proteomes" id="UP001281761"/>
    </source>
</evidence>
<evidence type="ECO:0000313" key="2">
    <source>
        <dbReference type="EMBL" id="KAK2942878.1"/>
    </source>
</evidence>
<keyword evidence="3" id="KW-1185">Reference proteome</keyword>
<protein>
    <submittedName>
        <fullName evidence="2">Uncharacterized protein</fullName>
    </submittedName>
</protein>
<accession>A0ABQ9WTP0</accession>
<proteinExistence type="predicted"/>
<organism evidence="2 3">
    <name type="scientific">Blattamonas nauphoetae</name>
    <dbReference type="NCBI Taxonomy" id="2049346"/>
    <lineage>
        <taxon>Eukaryota</taxon>
        <taxon>Metamonada</taxon>
        <taxon>Preaxostyla</taxon>
        <taxon>Oxymonadida</taxon>
        <taxon>Blattamonas</taxon>
    </lineage>
</organism>
<reference evidence="2 3" key="1">
    <citation type="journal article" date="2022" name="bioRxiv">
        <title>Genomics of Preaxostyla Flagellates Illuminates Evolutionary Transitions and the Path Towards Mitochondrial Loss.</title>
        <authorList>
            <person name="Novak L.V.F."/>
            <person name="Treitli S.C."/>
            <person name="Pyrih J."/>
            <person name="Halakuc P."/>
            <person name="Pipaliya S.V."/>
            <person name="Vacek V."/>
            <person name="Brzon O."/>
            <person name="Soukal P."/>
            <person name="Eme L."/>
            <person name="Dacks J.B."/>
            <person name="Karnkowska A."/>
            <person name="Elias M."/>
            <person name="Hampl V."/>
        </authorList>
    </citation>
    <scope>NUCLEOTIDE SEQUENCE [LARGE SCALE GENOMIC DNA]</scope>
    <source>
        <strain evidence="2">NAU3</strain>
        <tissue evidence="2">Gut</tissue>
    </source>
</reference>
<feature type="compositionally biased region" description="Low complexity" evidence="1">
    <location>
        <begin position="494"/>
        <end position="506"/>
    </location>
</feature>